<evidence type="ECO:0000313" key="13">
    <source>
        <dbReference type="Proteomes" id="UP001176059"/>
    </source>
</evidence>
<feature type="transmembrane region" description="Helical" evidence="10">
    <location>
        <begin position="207"/>
        <end position="229"/>
    </location>
</feature>
<feature type="transmembrane region" description="Helical" evidence="10">
    <location>
        <begin position="331"/>
        <end position="351"/>
    </location>
</feature>
<feature type="transmembrane region" description="Helical" evidence="10">
    <location>
        <begin position="7"/>
        <end position="30"/>
    </location>
</feature>
<keyword evidence="5 10" id="KW-1133">Transmembrane helix</keyword>
<dbReference type="GO" id="GO:1902600">
    <property type="term" value="P:proton transmembrane transport"/>
    <property type="evidence" value="ECO:0007669"/>
    <property type="project" value="InterPro"/>
</dbReference>
<feature type="transmembrane region" description="Helical" evidence="10">
    <location>
        <begin position="144"/>
        <end position="163"/>
    </location>
</feature>
<proteinExistence type="predicted"/>
<dbReference type="GO" id="GO:0006814">
    <property type="term" value="P:sodium ion transport"/>
    <property type="evidence" value="ECO:0007669"/>
    <property type="project" value="UniProtKB-KW"/>
</dbReference>
<keyword evidence="2" id="KW-0813">Transport</keyword>
<evidence type="ECO:0000259" key="11">
    <source>
        <dbReference type="Pfam" id="PF00999"/>
    </source>
</evidence>
<dbReference type="GO" id="GO:0016020">
    <property type="term" value="C:membrane"/>
    <property type="evidence" value="ECO:0007669"/>
    <property type="project" value="UniProtKB-SubCell"/>
</dbReference>
<evidence type="ECO:0000313" key="12">
    <source>
        <dbReference type="EMBL" id="KAJ3734437.1"/>
    </source>
</evidence>
<comment type="caution">
    <text evidence="12">The sequence shown here is derived from an EMBL/GenBank/DDBJ whole genome shotgun (WGS) entry which is preliminary data.</text>
</comment>
<accession>A0AA38JCN6</accession>
<organism evidence="12 13">
    <name type="scientific">Lentinula guzmanii</name>
    <dbReference type="NCBI Taxonomy" id="2804957"/>
    <lineage>
        <taxon>Eukaryota</taxon>
        <taxon>Fungi</taxon>
        <taxon>Dikarya</taxon>
        <taxon>Basidiomycota</taxon>
        <taxon>Agaricomycotina</taxon>
        <taxon>Agaricomycetes</taxon>
        <taxon>Agaricomycetidae</taxon>
        <taxon>Agaricales</taxon>
        <taxon>Marasmiineae</taxon>
        <taxon>Omphalotaceae</taxon>
        <taxon>Lentinula</taxon>
    </lineage>
</organism>
<feature type="transmembrane region" description="Helical" evidence="10">
    <location>
        <begin position="68"/>
        <end position="91"/>
    </location>
</feature>
<evidence type="ECO:0000256" key="2">
    <source>
        <dbReference type="ARBA" id="ARBA00022448"/>
    </source>
</evidence>
<feature type="non-terminal residue" evidence="12">
    <location>
        <position position="355"/>
    </location>
</feature>
<reference evidence="12" key="2">
    <citation type="journal article" date="2023" name="Proc. Natl. Acad. Sci. U.S.A.">
        <title>A global phylogenomic analysis of the shiitake genus Lentinula.</title>
        <authorList>
            <person name="Sierra-Patev S."/>
            <person name="Min B."/>
            <person name="Naranjo-Ortiz M."/>
            <person name="Looney B."/>
            <person name="Konkel Z."/>
            <person name="Slot J.C."/>
            <person name="Sakamoto Y."/>
            <person name="Steenwyk J.L."/>
            <person name="Rokas A."/>
            <person name="Carro J."/>
            <person name="Camarero S."/>
            <person name="Ferreira P."/>
            <person name="Molpeceres G."/>
            <person name="Ruiz-Duenas F.J."/>
            <person name="Serrano A."/>
            <person name="Henrissat B."/>
            <person name="Drula E."/>
            <person name="Hughes K.W."/>
            <person name="Mata J.L."/>
            <person name="Ishikawa N.K."/>
            <person name="Vargas-Isla R."/>
            <person name="Ushijima S."/>
            <person name="Smith C.A."/>
            <person name="Donoghue J."/>
            <person name="Ahrendt S."/>
            <person name="Andreopoulos W."/>
            <person name="He G."/>
            <person name="LaButti K."/>
            <person name="Lipzen A."/>
            <person name="Ng V."/>
            <person name="Riley R."/>
            <person name="Sandor L."/>
            <person name="Barry K."/>
            <person name="Martinez A.T."/>
            <person name="Xiao Y."/>
            <person name="Gibbons J.G."/>
            <person name="Terashima K."/>
            <person name="Grigoriev I.V."/>
            <person name="Hibbett D."/>
        </authorList>
    </citation>
    <scope>NUCLEOTIDE SEQUENCE</scope>
    <source>
        <strain evidence="12">ET3784</strain>
    </source>
</reference>
<dbReference type="Pfam" id="PF00999">
    <property type="entry name" value="Na_H_Exchanger"/>
    <property type="match status" value="1"/>
</dbReference>
<evidence type="ECO:0000256" key="5">
    <source>
        <dbReference type="ARBA" id="ARBA00022989"/>
    </source>
</evidence>
<evidence type="ECO:0000256" key="7">
    <source>
        <dbReference type="ARBA" id="ARBA00023065"/>
    </source>
</evidence>
<name>A0AA38JCN6_9AGAR</name>
<evidence type="ECO:0000256" key="8">
    <source>
        <dbReference type="ARBA" id="ARBA00023136"/>
    </source>
</evidence>
<dbReference type="EMBL" id="JANVFO010000013">
    <property type="protein sequence ID" value="KAJ3734437.1"/>
    <property type="molecule type" value="Genomic_DNA"/>
</dbReference>
<dbReference type="GO" id="GO:0015297">
    <property type="term" value="F:antiporter activity"/>
    <property type="evidence" value="ECO:0007669"/>
    <property type="project" value="UniProtKB-KW"/>
</dbReference>
<keyword evidence="6" id="KW-0915">Sodium</keyword>
<evidence type="ECO:0000256" key="6">
    <source>
        <dbReference type="ARBA" id="ARBA00023053"/>
    </source>
</evidence>
<keyword evidence="9" id="KW-0739">Sodium transport</keyword>
<dbReference type="InterPro" id="IPR038770">
    <property type="entry name" value="Na+/solute_symporter_sf"/>
</dbReference>
<keyword evidence="8 10" id="KW-0472">Membrane</keyword>
<dbReference type="AlphaFoldDB" id="A0AA38JCN6"/>
<feature type="transmembrane region" description="Helical" evidence="10">
    <location>
        <begin position="235"/>
        <end position="255"/>
    </location>
</feature>
<dbReference type="Proteomes" id="UP001176059">
    <property type="component" value="Unassembled WGS sequence"/>
</dbReference>
<evidence type="ECO:0000256" key="9">
    <source>
        <dbReference type="ARBA" id="ARBA00023201"/>
    </source>
</evidence>
<keyword evidence="3" id="KW-0050">Antiport</keyword>
<keyword evidence="7" id="KW-0406">Ion transport</keyword>
<feature type="transmembrane region" description="Helical" evidence="10">
    <location>
        <begin position="267"/>
        <end position="287"/>
    </location>
</feature>
<comment type="subcellular location">
    <subcellularLocation>
        <location evidence="1">Membrane</location>
        <topology evidence="1">Multi-pass membrane protein</topology>
    </subcellularLocation>
</comment>
<dbReference type="InterPro" id="IPR006153">
    <property type="entry name" value="Cation/H_exchanger_TM"/>
</dbReference>
<evidence type="ECO:0000256" key="4">
    <source>
        <dbReference type="ARBA" id="ARBA00022692"/>
    </source>
</evidence>
<sequence length="355" mass="38170">YHNIALSMLVGGTGVLLPIAFSILVLHFGFGYDIQQGFAAGASLSSTSLGTTLALLKPELRQTKTGIILLSAALFDDVVGLIIAAIIQTLSSNASAHVSWQDIVRPILVSVAFVVITSLSLWALRPLTKRMPDHWKRFVYQAKVQLFLLATFIAGFVAGANYAGTSELFGAYLAGVLVAHIFHAPPEATGEQLTQSAQNAPTSDSRVSLTLVSTGAGVYTPHLTFTIFIQPILEYVLSPIFFASIGSALPIRTLGSVEGSSKVVWRGFVYALLMAIAKALTGLWLLIPPDLRIFRLSCPPWGKGEQCGQFSAHIPYEEQSTPQMSRMRSSIFLGLAMIARGEIALIVSQIARPVL</sequence>
<gene>
    <name evidence="12" type="ORF">DFJ43DRAFT_980112</name>
</gene>
<feature type="transmembrane region" description="Helical" evidence="10">
    <location>
        <begin position="103"/>
        <end position="124"/>
    </location>
</feature>
<dbReference type="PANTHER" id="PTHR43562:SF3">
    <property type="entry name" value="SODIUM ION_PROTON EXCHANGER (EUROFUNG)"/>
    <property type="match status" value="1"/>
</dbReference>
<keyword evidence="13" id="KW-1185">Reference proteome</keyword>
<dbReference type="PANTHER" id="PTHR43562">
    <property type="entry name" value="NAPA-TYPE SODIUM/HYDROGEN ANTIPORTER"/>
    <property type="match status" value="1"/>
</dbReference>
<dbReference type="Gene3D" id="1.20.1530.20">
    <property type="match status" value="1"/>
</dbReference>
<evidence type="ECO:0000256" key="3">
    <source>
        <dbReference type="ARBA" id="ARBA00022449"/>
    </source>
</evidence>
<evidence type="ECO:0000256" key="10">
    <source>
        <dbReference type="SAM" id="Phobius"/>
    </source>
</evidence>
<evidence type="ECO:0000256" key="1">
    <source>
        <dbReference type="ARBA" id="ARBA00004141"/>
    </source>
</evidence>
<feature type="domain" description="Cation/H+ exchanger transmembrane" evidence="11">
    <location>
        <begin position="7"/>
        <end position="351"/>
    </location>
</feature>
<reference evidence="12" key="1">
    <citation type="submission" date="2022-08" db="EMBL/GenBank/DDBJ databases">
        <authorList>
            <consortium name="DOE Joint Genome Institute"/>
            <person name="Min B."/>
            <person name="Sierra-Patev S."/>
            <person name="Naranjo-Ortiz M."/>
            <person name="Looney B."/>
            <person name="Konkel Z."/>
            <person name="Slot J.C."/>
            <person name="Sakamoto Y."/>
            <person name="Steenwyk J.L."/>
            <person name="Rokas A."/>
            <person name="Carro J."/>
            <person name="Camarero S."/>
            <person name="Ferreira P."/>
            <person name="Molpeceres G."/>
            <person name="Ruiz-duenas F.J."/>
            <person name="Serrano A."/>
            <person name="Henrissat B."/>
            <person name="Drula E."/>
            <person name="Hughes K.W."/>
            <person name="Mata J.L."/>
            <person name="Ishikawa N.K."/>
            <person name="Vargas-Isla R."/>
            <person name="Ushijima S."/>
            <person name="Smith C.A."/>
            <person name="Ahrendt S."/>
            <person name="Andreopoulos W."/>
            <person name="He G."/>
            <person name="LaButti K."/>
            <person name="Lipzen A."/>
            <person name="Ng V."/>
            <person name="Riley R."/>
            <person name="Sandor L."/>
            <person name="Barry K."/>
            <person name="Martinez A.T."/>
            <person name="Xiao Y."/>
            <person name="Gibbons J.G."/>
            <person name="Terashima K."/>
            <person name="Hibbett D.S."/>
            <person name="Grigoriev I.V."/>
        </authorList>
    </citation>
    <scope>NUCLEOTIDE SEQUENCE</scope>
    <source>
        <strain evidence="12">ET3784</strain>
    </source>
</reference>
<keyword evidence="4 10" id="KW-0812">Transmembrane</keyword>
<feature type="non-terminal residue" evidence="12">
    <location>
        <position position="1"/>
    </location>
</feature>
<protein>
    <submittedName>
        <fullName evidence="12">Cation/H+ exchanger</fullName>
    </submittedName>
</protein>